<name>D2Q4N6_KRIFD</name>
<reference evidence="1 2" key="2">
    <citation type="journal article" date="2010" name="Stand. Genomic Sci.">
        <title>Complete genome sequence of Kribbella flavida type strain (IFO 14399).</title>
        <authorList>
            <person name="Pukall R."/>
            <person name="Lapidus A."/>
            <person name="Glavina Del Rio T."/>
            <person name="Copeland A."/>
            <person name="Tice H."/>
            <person name="Cheng J.-F."/>
            <person name="Lucas S."/>
            <person name="Chen F."/>
            <person name="Nolan M."/>
            <person name="LaButti K."/>
            <person name="Pati A."/>
            <person name="Ivanova N."/>
            <person name="Mavrommatis K."/>
            <person name="Mikhailova N."/>
            <person name="Pitluck S."/>
            <person name="Bruce D."/>
            <person name="Goodwin L."/>
            <person name="Land M."/>
            <person name="Hauser L."/>
            <person name="Chang Y.-J."/>
            <person name="Jeffries C.D."/>
            <person name="Chen A."/>
            <person name="Palaniappan K."/>
            <person name="Chain P."/>
            <person name="Rohde M."/>
            <person name="Goeker M."/>
            <person name="Bristow J."/>
            <person name="Eisen J.A."/>
            <person name="Markowitz V."/>
            <person name="Hugenholtz P."/>
            <person name="Kyrpides N.C."/>
            <person name="Klenk H.-P."/>
            <person name="Brettin T."/>
        </authorList>
    </citation>
    <scope>NUCLEOTIDE SEQUENCE [LARGE SCALE GENOMIC DNA]</scope>
    <source>
        <strain evidence="2">DSM 17836 / JCM 10339 / NBRC 14399</strain>
    </source>
</reference>
<reference evidence="2" key="1">
    <citation type="submission" date="2009-09" db="EMBL/GenBank/DDBJ databases">
        <title>The complete genome of Kribbella flavida DSM 17836.</title>
        <authorList>
            <consortium name="US DOE Joint Genome Institute (JGI-PGF)"/>
            <person name="Lucas S."/>
            <person name="Copeland A."/>
            <person name="Lapidus A."/>
            <person name="Glavina del Rio T."/>
            <person name="Dalin E."/>
            <person name="Tice H."/>
            <person name="Bruce D."/>
            <person name="Goodwin L."/>
            <person name="Pitluck S."/>
            <person name="Kyrpides N."/>
            <person name="Mavromatis K."/>
            <person name="Ivanova N."/>
            <person name="Saunders E."/>
            <person name="Brettin T."/>
            <person name="Detter J.C."/>
            <person name="Han C."/>
            <person name="Larimer F."/>
            <person name="Land M."/>
            <person name="Hauser L."/>
            <person name="Markowitz V."/>
            <person name="Cheng J.-F."/>
            <person name="Hugenholtz P."/>
            <person name="Woyke T."/>
            <person name="Wu D."/>
            <person name="Pukall R."/>
            <person name="Klenk H.-P."/>
            <person name="Eisen J.A."/>
        </authorList>
    </citation>
    <scope>NUCLEOTIDE SEQUENCE [LARGE SCALE GENOMIC DNA]</scope>
    <source>
        <strain evidence="2">DSM 17836 / JCM 10339 / NBRC 14399</strain>
    </source>
</reference>
<accession>D2Q4N6</accession>
<dbReference type="AlphaFoldDB" id="D2Q4N6"/>
<dbReference type="Proteomes" id="UP000007967">
    <property type="component" value="Chromosome"/>
</dbReference>
<gene>
    <name evidence="1" type="ordered locus">Kfla_3289</name>
</gene>
<dbReference type="KEGG" id="kfl:Kfla_3289"/>
<evidence type="ECO:0000313" key="2">
    <source>
        <dbReference type="Proteomes" id="UP000007967"/>
    </source>
</evidence>
<proteinExistence type="predicted"/>
<dbReference type="EMBL" id="CP001736">
    <property type="protein sequence ID" value="ADB32350.1"/>
    <property type="molecule type" value="Genomic_DNA"/>
</dbReference>
<dbReference type="HOGENOM" id="CLU_1545616_0_0_11"/>
<sequence>MVNAVLFPSRWTLPEARSLAAQLRHTATTAAEYDGLELFGALTEYLDDLYGGAGFDRLLPEPERTALAGRIQAVRGRSGPAPVELDEHGVPVDLSATEADPRLDQPVNAAVTLLEGRRLAAELATAGDWQGELGGCLQALYTYLDQLYGGPGAFTELLTPEERAQVAAGAPSR</sequence>
<evidence type="ECO:0000313" key="1">
    <source>
        <dbReference type="EMBL" id="ADB32350.1"/>
    </source>
</evidence>
<organism evidence="1 2">
    <name type="scientific">Kribbella flavida (strain DSM 17836 / JCM 10339 / NBRC 14399)</name>
    <dbReference type="NCBI Taxonomy" id="479435"/>
    <lineage>
        <taxon>Bacteria</taxon>
        <taxon>Bacillati</taxon>
        <taxon>Actinomycetota</taxon>
        <taxon>Actinomycetes</taxon>
        <taxon>Propionibacteriales</taxon>
        <taxon>Kribbellaceae</taxon>
        <taxon>Kribbella</taxon>
    </lineage>
</organism>
<protein>
    <submittedName>
        <fullName evidence="1">Uncharacterized protein</fullName>
    </submittedName>
</protein>
<dbReference type="STRING" id="479435.Kfla_3289"/>
<keyword evidence="2" id="KW-1185">Reference proteome</keyword>